<sequence length="240" mass="25597">MSLEPAFRAALRAPSLPVPDGLTDGLGRPAGRRYAVYRNNIAVSLREALAQAFPAVHRLIGNENFGPVARMFLSDHLPRSPLMMQYGAGFAEFLETLAPLARWGYLPDVARLEQALRLSYHAADVAPMDPARLAGLDADAVLAARVTLVPAARLVRSAWPVVSVWRYAMQAGPAPAPVAEAALILRPELDPTPHPLPEKAGAFVAALIDGQPLGDACPDDFDPTPVLTLLLRHGAIAAIS</sequence>
<proteinExistence type="predicted"/>
<evidence type="ECO:0000313" key="2">
    <source>
        <dbReference type="EMBL" id="MEC3859932.1"/>
    </source>
</evidence>
<dbReference type="Proteomes" id="UP001348149">
    <property type="component" value="Unassembled WGS sequence"/>
</dbReference>
<dbReference type="EMBL" id="JAYLLH010000002">
    <property type="protein sequence ID" value="MEC3859932.1"/>
    <property type="molecule type" value="Genomic_DNA"/>
</dbReference>
<evidence type="ECO:0000259" key="1">
    <source>
        <dbReference type="Pfam" id="PF09836"/>
    </source>
</evidence>
<keyword evidence="2" id="KW-0238">DNA-binding</keyword>
<dbReference type="InterPro" id="IPR018640">
    <property type="entry name" value="DUF2063"/>
</dbReference>
<comment type="caution">
    <text evidence="2">The sequence shown here is derived from an EMBL/GenBank/DDBJ whole genome shotgun (WGS) entry which is preliminary data.</text>
</comment>
<name>A0ABU6HCS7_9RHOB</name>
<dbReference type="GO" id="GO:0003677">
    <property type="term" value="F:DNA binding"/>
    <property type="evidence" value="ECO:0007669"/>
    <property type="project" value="UniProtKB-KW"/>
</dbReference>
<organism evidence="2 3">
    <name type="scientific">Mesobacterium hydrothermale</name>
    <dbReference type="NCBI Taxonomy" id="3111907"/>
    <lineage>
        <taxon>Bacteria</taxon>
        <taxon>Pseudomonadati</taxon>
        <taxon>Pseudomonadota</taxon>
        <taxon>Alphaproteobacteria</taxon>
        <taxon>Rhodobacterales</taxon>
        <taxon>Roseobacteraceae</taxon>
        <taxon>Mesobacterium</taxon>
    </lineage>
</organism>
<keyword evidence="3" id="KW-1185">Reference proteome</keyword>
<evidence type="ECO:0000313" key="3">
    <source>
        <dbReference type="Proteomes" id="UP001348149"/>
    </source>
</evidence>
<dbReference type="Pfam" id="PF09836">
    <property type="entry name" value="DUF2063"/>
    <property type="match status" value="1"/>
</dbReference>
<dbReference type="RefSeq" id="WP_326295517.1">
    <property type="nucleotide sequence ID" value="NZ_JAYLLH010000002.1"/>
</dbReference>
<dbReference type="InterPro" id="IPR044922">
    <property type="entry name" value="DUF2063_N_sf"/>
</dbReference>
<protein>
    <submittedName>
        <fullName evidence="2">DNA-binding domain-containing protein</fullName>
    </submittedName>
</protein>
<feature type="domain" description="Putative DNA-binding" evidence="1">
    <location>
        <begin position="5"/>
        <end position="94"/>
    </location>
</feature>
<reference evidence="2 3" key="1">
    <citation type="submission" date="2024-01" db="EMBL/GenBank/DDBJ databases">
        <title>Mesobacterium rodlantinim sp. nov., isolated from shallow sea hydrothermal systems off Kueishantao Island.</title>
        <authorList>
            <person name="Su Z."/>
            <person name="Tang K."/>
        </authorList>
    </citation>
    <scope>NUCLEOTIDE SEQUENCE [LARGE SCALE GENOMIC DNA]</scope>
    <source>
        <strain evidence="2 3">TK19101</strain>
    </source>
</reference>
<dbReference type="Gene3D" id="1.10.150.690">
    <property type="entry name" value="DUF2063"/>
    <property type="match status" value="1"/>
</dbReference>
<gene>
    <name evidence="2" type="ORF">VK792_01425</name>
</gene>
<accession>A0ABU6HCS7</accession>